<organism evidence="1 2">
    <name type="scientific">Hamiltosporidium tvaerminnensis</name>
    <dbReference type="NCBI Taxonomy" id="1176355"/>
    <lineage>
        <taxon>Eukaryota</taxon>
        <taxon>Fungi</taxon>
        <taxon>Fungi incertae sedis</taxon>
        <taxon>Microsporidia</taxon>
        <taxon>Dubosqiidae</taxon>
        <taxon>Hamiltosporidium</taxon>
    </lineage>
</organism>
<dbReference type="VEuPathDB" id="MicrosporidiaDB:CWI37_0123p0010"/>
<sequence>MSSYIVVNDLNILIQENIDKSIKIQNNSDVSTKEFAFSDSFRFLLWRQFT</sequence>
<dbReference type="AlphaFoldDB" id="A0A4Q9L9W6"/>
<name>A0A4Q9L9W6_9MICR</name>
<accession>A0A4Q9L9W6</accession>
<dbReference type="EMBL" id="PITJ01000123">
    <property type="protein sequence ID" value="TBU04533.1"/>
    <property type="molecule type" value="Genomic_DNA"/>
</dbReference>
<evidence type="ECO:0000313" key="1">
    <source>
        <dbReference type="EMBL" id="TBU04533.1"/>
    </source>
</evidence>
<dbReference type="Proteomes" id="UP000292362">
    <property type="component" value="Unassembled WGS sequence"/>
</dbReference>
<comment type="caution">
    <text evidence="1">The sequence shown here is derived from an EMBL/GenBank/DDBJ whole genome shotgun (WGS) entry which is preliminary data.</text>
</comment>
<gene>
    <name evidence="1" type="ORF">CWI37_0123p0010</name>
</gene>
<protein>
    <submittedName>
        <fullName evidence="1">Uncharacterized protein</fullName>
    </submittedName>
</protein>
<evidence type="ECO:0000313" key="2">
    <source>
        <dbReference type="Proteomes" id="UP000292362"/>
    </source>
</evidence>
<proteinExistence type="predicted"/>
<reference evidence="1 2" key="1">
    <citation type="submission" date="2017-12" db="EMBL/GenBank/DDBJ databases">
        <authorList>
            <person name="Pombert J.-F."/>
            <person name="Haag K.L."/>
            <person name="Ebert D."/>
        </authorList>
    </citation>
    <scope>NUCLEOTIDE SEQUENCE [LARGE SCALE GENOMIC DNA]</scope>
    <source>
        <strain evidence="1">FI-OER-3-3</strain>
    </source>
</reference>